<comment type="caution">
    <text evidence="2">The sequence shown here is derived from an EMBL/GenBank/DDBJ whole genome shotgun (WGS) entry which is preliminary data.</text>
</comment>
<dbReference type="RefSeq" id="WP_354145323.1">
    <property type="nucleotide sequence ID" value="NZ_JAZDQV010000011.1"/>
</dbReference>
<keyword evidence="1" id="KW-0732">Signal</keyword>
<dbReference type="EMBL" id="JAZDQV010000011">
    <property type="protein sequence ID" value="MEE1878217.1"/>
    <property type="molecule type" value="Genomic_DNA"/>
</dbReference>
<proteinExistence type="predicted"/>
<accession>A0ABU7GGK1</accession>
<dbReference type="Proteomes" id="UP001343492">
    <property type="component" value="Unassembled WGS sequence"/>
</dbReference>
<evidence type="ECO:0000256" key="1">
    <source>
        <dbReference type="SAM" id="SignalP"/>
    </source>
</evidence>
<feature type="chain" id="PRO_5047063054" description="NIPSNAP domain-containing protein" evidence="1">
    <location>
        <begin position="22"/>
        <end position="153"/>
    </location>
</feature>
<feature type="signal peptide" evidence="1">
    <location>
        <begin position="1"/>
        <end position="21"/>
    </location>
</feature>
<organism evidence="2 3">
    <name type="scientific">Altererythrobacter litoralis</name>
    <dbReference type="NCBI Taxonomy" id="3113904"/>
    <lineage>
        <taxon>Bacteria</taxon>
        <taxon>Pseudomonadati</taxon>
        <taxon>Pseudomonadota</taxon>
        <taxon>Alphaproteobacteria</taxon>
        <taxon>Sphingomonadales</taxon>
        <taxon>Erythrobacteraceae</taxon>
        <taxon>Altererythrobacter</taxon>
    </lineage>
</organism>
<evidence type="ECO:0000313" key="3">
    <source>
        <dbReference type="Proteomes" id="UP001343492"/>
    </source>
</evidence>
<evidence type="ECO:0008006" key="4">
    <source>
        <dbReference type="Google" id="ProtNLM"/>
    </source>
</evidence>
<keyword evidence="3" id="KW-1185">Reference proteome</keyword>
<sequence>MRKSILTAAAFALATTMGVGATPALADHHEAGEIERQNVDWYQLTMTKFKPGKIGRAREIINDYFDKALKTAGIEAKAIHVNIGDYDQITLWPMKAGPDQMSWRRNPEFAKAWDALKELTGSEEKRQELVDEFDSLIAYEKESLVHIDRPEAE</sequence>
<protein>
    <recommendedName>
        <fullName evidence="4">NIPSNAP domain-containing protein</fullName>
    </recommendedName>
</protein>
<reference evidence="2 3" key="1">
    <citation type="submission" date="2024-01" db="EMBL/GenBank/DDBJ databases">
        <title>The genome sequence of Erythrobacteraceae sp. strain 1XM1-14.</title>
        <authorList>
            <person name="Liu Y."/>
        </authorList>
    </citation>
    <scope>NUCLEOTIDE SEQUENCE [LARGE SCALE GENOMIC DNA]</scope>
    <source>
        <strain evidence="2 3">1XM1-14</strain>
    </source>
</reference>
<evidence type="ECO:0000313" key="2">
    <source>
        <dbReference type="EMBL" id="MEE1878217.1"/>
    </source>
</evidence>
<name>A0ABU7GGK1_9SPHN</name>
<gene>
    <name evidence="2" type="ORF">VRS74_11035</name>
</gene>